<sequence>MASGWAFRKLKNKLMKTLLYFFILLGASTFAQQKYLTKTGQISFEASVPSFEEVAAKNNSVTAILNTENGEFAALVLVKAFRFKNALMEEHFNENYAESHLYPKATFKGKIKDFDFKQLKDTYKISGELTFHGVTKPINNVTIKLKNTDGNITLSSSFKLLPSDYNIKIPSIVKSKISDEVVTTIELLLVKQ</sequence>
<dbReference type="EMBL" id="BMIC01000001">
    <property type="protein sequence ID" value="GFZ79220.1"/>
    <property type="molecule type" value="Genomic_DNA"/>
</dbReference>
<dbReference type="PANTHER" id="PTHR34406">
    <property type="entry name" value="PROTEIN YCEI"/>
    <property type="match status" value="1"/>
</dbReference>
<comment type="caution">
    <text evidence="2">The sequence shown here is derived from an EMBL/GenBank/DDBJ whole genome shotgun (WGS) entry which is preliminary data.</text>
</comment>
<evidence type="ECO:0000259" key="1">
    <source>
        <dbReference type="SMART" id="SM00867"/>
    </source>
</evidence>
<dbReference type="Gene3D" id="2.40.128.110">
    <property type="entry name" value="Lipid/polyisoprenoid-binding, YceI-like"/>
    <property type="match status" value="1"/>
</dbReference>
<dbReference type="AlphaFoldDB" id="A0A8J2TSY6"/>
<accession>A0A8J2TSY6</accession>
<name>A0A8J2TSY6_9FLAO</name>
<dbReference type="SMART" id="SM00867">
    <property type="entry name" value="YceI"/>
    <property type="match status" value="1"/>
</dbReference>
<dbReference type="InterPro" id="IPR007372">
    <property type="entry name" value="Lipid/polyisoprenoid-bd_YceI"/>
</dbReference>
<dbReference type="SUPFAM" id="SSF101874">
    <property type="entry name" value="YceI-like"/>
    <property type="match status" value="1"/>
</dbReference>
<organism evidence="2 3">
    <name type="scientific">Aquaticitalea lipolytica</name>
    <dbReference type="NCBI Taxonomy" id="1247562"/>
    <lineage>
        <taxon>Bacteria</taxon>
        <taxon>Pseudomonadati</taxon>
        <taxon>Bacteroidota</taxon>
        <taxon>Flavobacteriia</taxon>
        <taxon>Flavobacteriales</taxon>
        <taxon>Flavobacteriaceae</taxon>
        <taxon>Aquaticitalea</taxon>
    </lineage>
</organism>
<keyword evidence="3" id="KW-1185">Reference proteome</keyword>
<proteinExistence type="predicted"/>
<evidence type="ECO:0000313" key="3">
    <source>
        <dbReference type="Proteomes" id="UP000598120"/>
    </source>
</evidence>
<dbReference type="Proteomes" id="UP000598120">
    <property type="component" value="Unassembled WGS sequence"/>
</dbReference>
<dbReference type="Pfam" id="PF04264">
    <property type="entry name" value="YceI"/>
    <property type="match status" value="1"/>
</dbReference>
<dbReference type="InterPro" id="IPR036761">
    <property type="entry name" value="TTHA0802/YceI-like_sf"/>
</dbReference>
<protein>
    <recommendedName>
        <fullName evidence="1">Lipid/polyisoprenoid-binding YceI-like domain-containing protein</fullName>
    </recommendedName>
</protein>
<reference evidence="2 3" key="1">
    <citation type="journal article" date="2014" name="Int. J. Syst. Evol. Microbiol.">
        <title>Complete genome sequence of Corynebacterium casei LMG S-19264T (=DSM 44701T), isolated from a smear-ripened cheese.</title>
        <authorList>
            <consortium name="US DOE Joint Genome Institute (JGI-PGF)"/>
            <person name="Walter F."/>
            <person name="Albersmeier A."/>
            <person name="Kalinowski J."/>
            <person name="Ruckert C."/>
        </authorList>
    </citation>
    <scope>NUCLEOTIDE SEQUENCE [LARGE SCALE GENOMIC DNA]</scope>
    <source>
        <strain evidence="2 3">CGMCC 1.15295</strain>
    </source>
</reference>
<evidence type="ECO:0000313" key="2">
    <source>
        <dbReference type="EMBL" id="GFZ79220.1"/>
    </source>
</evidence>
<dbReference type="PANTHER" id="PTHR34406:SF1">
    <property type="entry name" value="PROTEIN YCEI"/>
    <property type="match status" value="1"/>
</dbReference>
<feature type="domain" description="Lipid/polyisoprenoid-binding YceI-like" evidence="1">
    <location>
        <begin position="34"/>
        <end position="190"/>
    </location>
</feature>
<gene>
    <name evidence="2" type="ORF">GCM10011531_06070</name>
</gene>